<dbReference type="Proteomes" id="UP000265515">
    <property type="component" value="Unassembled WGS sequence"/>
</dbReference>
<reference evidence="1 2" key="1">
    <citation type="journal article" date="2018" name="Cell">
        <title>The Chara Genome: Secondary Complexity and Implications for Plant Terrestrialization.</title>
        <authorList>
            <person name="Nishiyama T."/>
            <person name="Sakayama H."/>
            <person name="Vries J.D."/>
            <person name="Buschmann H."/>
            <person name="Saint-Marcoux D."/>
            <person name="Ullrich K.K."/>
            <person name="Haas F.B."/>
            <person name="Vanderstraeten L."/>
            <person name="Becker D."/>
            <person name="Lang D."/>
            <person name="Vosolsobe S."/>
            <person name="Rombauts S."/>
            <person name="Wilhelmsson P.K.I."/>
            <person name="Janitza P."/>
            <person name="Kern R."/>
            <person name="Heyl A."/>
            <person name="Rumpler F."/>
            <person name="Villalobos L.I.A.C."/>
            <person name="Clay J.M."/>
            <person name="Skokan R."/>
            <person name="Toyoda A."/>
            <person name="Suzuki Y."/>
            <person name="Kagoshima H."/>
            <person name="Schijlen E."/>
            <person name="Tajeshwar N."/>
            <person name="Catarino B."/>
            <person name="Hetherington A.J."/>
            <person name="Saltykova A."/>
            <person name="Bonnot C."/>
            <person name="Breuninger H."/>
            <person name="Symeonidi A."/>
            <person name="Radhakrishnan G.V."/>
            <person name="Van Nieuwerburgh F."/>
            <person name="Deforce D."/>
            <person name="Chang C."/>
            <person name="Karol K.G."/>
            <person name="Hedrich R."/>
            <person name="Ulvskov P."/>
            <person name="Glockner G."/>
            <person name="Delwiche C.F."/>
            <person name="Petrasek J."/>
            <person name="Van de Peer Y."/>
            <person name="Friml J."/>
            <person name="Beilby M."/>
            <person name="Dolan L."/>
            <person name="Kohara Y."/>
            <person name="Sugano S."/>
            <person name="Fujiyama A."/>
            <person name="Delaux P.-M."/>
            <person name="Quint M."/>
            <person name="TheiBen G."/>
            <person name="Hagemann M."/>
            <person name="Harholt J."/>
            <person name="Dunand C."/>
            <person name="Zachgo S."/>
            <person name="Langdale J."/>
            <person name="Maumus F."/>
            <person name="Straeten D.V.D."/>
            <person name="Gould S.B."/>
            <person name="Rensing S.A."/>
        </authorList>
    </citation>
    <scope>NUCLEOTIDE SEQUENCE [LARGE SCALE GENOMIC DNA]</scope>
    <source>
        <strain evidence="1 2">S276</strain>
    </source>
</reference>
<dbReference type="AlphaFoldDB" id="A0A388KHY5"/>
<gene>
    <name evidence="1" type="ORF">CBR_g4448</name>
</gene>
<organism evidence="1 2">
    <name type="scientific">Chara braunii</name>
    <name type="common">Braun's stonewort</name>
    <dbReference type="NCBI Taxonomy" id="69332"/>
    <lineage>
        <taxon>Eukaryota</taxon>
        <taxon>Viridiplantae</taxon>
        <taxon>Streptophyta</taxon>
        <taxon>Charophyceae</taxon>
        <taxon>Charales</taxon>
        <taxon>Characeae</taxon>
        <taxon>Chara</taxon>
    </lineage>
</organism>
<keyword evidence="2" id="KW-1185">Reference proteome</keyword>
<evidence type="ECO:0000313" key="2">
    <source>
        <dbReference type="Proteomes" id="UP000265515"/>
    </source>
</evidence>
<name>A0A388KHY5_CHABU</name>
<sequence length="68" mass="7597">MHAVGIKGSVVGMKVEKLSSWLWRRRPNRLFNAVELALHEITNGWRQTGSAPNFVHRPVHSSAGCNCT</sequence>
<proteinExistence type="predicted"/>
<comment type="caution">
    <text evidence="1">The sequence shown here is derived from an EMBL/GenBank/DDBJ whole genome shotgun (WGS) entry which is preliminary data.</text>
</comment>
<dbReference type="EMBL" id="BFEA01000117">
    <property type="protein sequence ID" value="GBG69618.1"/>
    <property type="molecule type" value="Genomic_DNA"/>
</dbReference>
<evidence type="ECO:0000313" key="1">
    <source>
        <dbReference type="EMBL" id="GBG69618.1"/>
    </source>
</evidence>
<dbReference type="Gramene" id="GBG69618">
    <property type="protein sequence ID" value="GBG69618"/>
    <property type="gene ID" value="CBR_g4448"/>
</dbReference>
<protein>
    <submittedName>
        <fullName evidence="1">Uncharacterized protein</fullName>
    </submittedName>
</protein>
<accession>A0A388KHY5</accession>